<dbReference type="GO" id="GO:0005975">
    <property type="term" value="P:carbohydrate metabolic process"/>
    <property type="evidence" value="ECO:0007669"/>
    <property type="project" value="InterPro"/>
</dbReference>
<dbReference type="InterPro" id="IPR014756">
    <property type="entry name" value="Ig_E-set"/>
</dbReference>
<dbReference type="SUPFAM" id="SSF81296">
    <property type="entry name" value="E set domains"/>
    <property type="match status" value="1"/>
</dbReference>
<dbReference type="CDD" id="cd11326">
    <property type="entry name" value="AmyAc_Glg_debranch"/>
    <property type="match status" value="1"/>
</dbReference>
<keyword evidence="5" id="KW-1185">Reference proteome</keyword>
<proteinExistence type="inferred from homology"/>
<evidence type="ECO:0000313" key="4">
    <source>
        <dbReference type="EMBL" id="QIG78876.1"/>
    </source>
</evidence>
<dbReference type="EMBL" id="CP049109">
    <property type="protein sequence ID" value="QIG78876.1"/>
    <property type="molecule type" value="Genomic_DNA"/>
</dbReference>
<accession>A0A6G6Y2T1</accession>
<evidence type="ECO:0000259" key="3">
    <source>
        <dbReference type="SMART" id="SM00642"/>
    </source>
</evidence>
<dbReference type="SMART" id="SM00642">
    <property type="entry name" value="Aamy"/>
    <property type="match status" value="1"/>
</dbReference>
<dbReference type="InterPro" id="IPR044505">
    <property type="entry name" value="GlgX_Isoamylase_N_E_set"/>
</dbReference>
<name>A0A6G6Y2T1_9SPHN</name>
<feature type="domain" description="Glycosyl hydrolase family 13 catalytic" evidence="3">
    <location>
        <begin position="128"/>
        <end position="534"/>
    </location>
</feature>
<dbReference type="Gene3D" id="2.60.40.10">
    <property type="entry name" value="Immunoglobulins"/>
    <property type="match status" value="1"/>
</dbReference>
<dbReference type="InterPro" id="IPR013780">
    <property type="entry name" value="Glyco_hydro_b"/>
</dbReference>
<dbReference type="Gene3D" id="2.60.40.1180">
    <property type="entry name" value="Golgi alpha-mannosidase II"/>
    <property type="match status" value="1"/>
</dbReference>
<gene>
    <name evidence="4" type="ORF">G5C33_03085</name>
</gene>
<dbReference type="InterPro" id="IPR013783">
    <property type="entry name" value="Ig-like_fold"/>
</dbReference>
<dbReference type="PANTHER" id="PTHR43002">
    <property type="entry name" value="GLYCOGEN DEBRANCHING ENZYME"/>
    <property type="match status" value="1"/>
</dbReference>
<dbReference type="Pfam" id="PF02922">
    <property type="entry name" value="CBM_48"/>
    <property type="match status" value="1"/>
</dbReference>
<dbReference type="Gene3D" id="3.20.20.80">
    <property type="entry name" value="Glycosidases"/>
    <property type="match status" value="1"/>
</dbReference>
<dbReference type="InterPro" id="IPR004193">
    <property type="entry name" value="Glyco_hydro_13_N"/>
</dbReference>
<dbReference type="SUPFAM" id="SSF51011">
    <property type="entry name" value="Glycosyl hydrolase domain"/>
    <property type="match status" value="1"/>
</dbReference>
<dbReference type="Pfam" id="PF00128">
    <property type="entry name" value="Alpha-amylase"/>
    <property type="match status" value="1"/>
</dbReference>
<dbReference type="GO" id="GO:0004553">
    <property type="term" value="F:hydrolase activity, hydrolyzing O-glycosyl compounds"/>
    <property type="evidence" value="ECO:0007669"/>
    <property type="project" value="InterPro"/>
</dbReference>
<dbReference type="SUPFAM" id="SSF51445">
    <property type="entry name" value="(Trans)glycosidases"/>
    <property type="match status" value="1"/>
</dbReference>
<dbReference type="RefSeq" id="WP_165325875.1">
    <property type="nucleotide sequence ID" value="NZ_CP049109.1"/>
</dbReference>
<dbReference type="InterPro" id="IPR017853">
    <property type="entry name" value="GH"/>
</dbReference>
<sequence>MTANERGHNFAIFSRHATAMWLLLFRPGESEPCAEFPLDPLTHRTGEIWHAEVTGAGADFDYAVRANGPARPDLGHRFDASRVLLDPYACDVREQPDRSFRARMGTPEFDWGDDRRPHHGWSETVIYEAHVRGLTWHESAGVAHPGRYLGLIEKIPHLQSLGITAVELLPVQAFPCAAPASPVDGHARANYWGYDPVCFMAPHPGYADVDPTIELKTLIRALHKAGIEVILDVVFNHTAEGGAAGPTLSLKGLDNATYYMIEPETGEYHDFTGCGNTVDCSRPVVHALIIAALRHWVVDYHVDGFRFDLATVLGRDSDGTLLPRPPLLEEIAEDPILGGVKLIAEAWDAGGAEEVGRFPGVRWAEWNSYFRDDVRRFWRGDPGMTGAFATRLCGSQDLFGDGGKTPVNSINLVTSHDGFTLADLVSYGHRHNEANGDANRDGPAQSHSDNNGVEGPSDDPEIVAMRDRQIRNFLLTLMVSRGVPMLLAGDECKRTQRGNSNAWCQDNDVSWFDWRLVADNAELVAFVRRLIAFRRAHPVLSAERFYTAEDITWLGADGGEPQWQGADNLIGCVIEPRCADGADRLAMFFNASEETRRFLLAGGPWYVVFDTSGAMPAGRRVASENIALPARCSLVLRITPWKE</sequence>
<reference evidence="4 5" key="1">
    <citation type="submission" date="2020-02" db="EMBL/GenBank/DDBJ databases">
        <authorList>
            <person name="Zheng R.K."/>
            <person name="Sun C.M."/>
        </authorList>
    </citation>
    <scope>NUCLEOTIDE SEQUENCE [LARGE SCALE GENOMIC DNA]</scope>
    <source>
        <strain evidence="5">zrk23</strain>
    </source>
</reference>
<protein>
    <submittedName>
        <fullName evidence="4">Glycogen-debranching protein</fullName>
    </submittedName>
</protein>
<comment type="similarity">
    <text evidence="1">Belongs to the glycosyl hydrolase 13 family.</text>
</comment>
<dbReference type="AlphaFoldDB" id="A0A6G6Y2T1"/>
<evidence type="ECO:0000256" key="1">
    <source>
        <dbReference type="ARBA" id="ARBA00008061"/>
    </source>
</evidence>
<organism evidence="4 5">
    <name type="scientific">Stakelama tenebrarum</name>
    <dbReference type="NCBI Taxonomy" id="2711215"/>
    <lineage>
        <taxon>Bacteria</taxon>
        <taxon>Pseudomonadati</taxon>
        <taxon>Pseudomonadota</taxon>
        <taxon>Alphaproteobacteria</taxon>
        <taxon>Sphingomonadales</taxon>
        <taxon>Sphingomonadaceae</taxon>
        <taxon>Stakelama</taxon>
    </lineage>
</organism>
<feature type="region of interest" description="Disordered" evidence="2">
    <location>
        <begin position="432"/>
        <end position="460"/>
    </location>
</feature>
<dbReference type="InterPro" id="IPR006047">
    <property type="entry name" value="GH13_cat_dom"/>
</dbReference>
<dbReference type="KEGG" id="spzr:G5C33_03085"/>
<dbReference type="CDD" id="cd02856">
    <property type="entry name" value="E_set_GDE_Isoamylase_N"/>
    <property type="match status" value="1"/>
</dbReference>
<dbReference type="Proteomes" id="UP000501568">
    <property type="component" value="Chromosome"/>
</dbReference>
<evidence type="ECO:0000313" key="5">
    <source>
        <dbReference type="Proteomes" id="UP000501568"/>
    </source>
</evidence>
<evidence type="ECO:0000256" key="2">
    <source>
        <dbReference type="SAM" id="MobiDB-lite"/>
    </source>
</evidence>